<dbReference type="GO" id="GO:0090729">
    <property type="term" value="F:toxin activity"/>
    <property type="evidence" value="ECO:0007669"/>
    <property type="project" value="UniProtKB-KW"/>
</dbReference>
<keyword evidence="6" id="KW-1185">Reference proteome</keyword>
<keyword evidence="3" id="KW-0843">Virulence</keyword>
<dbReference type="SUPFAM" id="SSF56399">
    <property type="entry name" value="ADP-ribosylation"/>
    <property type="match status" value="1"/>
</dbReference>
<dbReference type="Gene3D" id="3.90.210.10">
    <property type="entry name" value="Heat-Labile Enterotoxin, subunit A"/>
    <property type="match status" value="1"/>
</dbReference>
<protein>
    <submittedName>
        <fullName evidence="5">Putative enterotoxin</fullName>
    </submittedName>
</protein>
<name>A0A2C5YIR4_9HYPO</name>
<dbReference type="EMBL" id="NJET01000004">
    <property type="protein sequence ID" value="PHH66874.1"/>
    <property type="molecule type" value="Genomic_DNA"/>
</dbReference>
<dbReference type="AlphaFoldDB" id="A0A2C5YIR4"/>
<keyword evidence="1" id="KW-0800">Toxin</keyword>
<evidence type="ECO:0000256" key="3">
    <source>
        <dbReference type="ARBA" id="ARBA00023026"/>
    </source>
</evidence>
<dbReference type="Proteomes" id="UP000226192">
    <property type="component" value="Unassembled WGS sequence"/>
</dbReference>
<sequence length="297" mass="33045">MLSPVEARALPGGLLREPLIARDISGSKSAAQILQRRQSGDEPANSVVTIVYRGDTRSPEQLRQLGGFPTEFEGPLRNESYSLIAHHEAQGEGEKFQSAYTSTARLFGSTVYFATDAGKQDGWVYKIHATPNMIDMNDSGFLQKYARESEFSAMGGVRWDQIQGWVPMPRKAYPAARILQIQEETARLRLETLASEAADVGIKNATWPRTWIDNVEYNQKYEQYNASKGQPQLAGDAANLEKHGDKTLEEHARDFMRQNGAAVGWDERYFPFISLAATAPAGPWKGPFALNSEKPAY</sequence>
<reference evidence="5 6" key="1">
    <citation type="submission" date="2017-06" db="EMBL/GenBank/DDBJ databases">
        <title>Ant-infecting Ophiocordyceps genomes reveal a high diversity of potential behavioral manipulation genes and a possible major role for enterotoxins.</title>
        <authorList>
            <person name="De Bekker C."/>
            <person name="Evans H.C."/>
            <person name="Brachmann A."/>
            <person name="Hughes D.P."/>
        </authorList>
    </citation>
    <scope>NUCLEOTIDE SEQUENCE [LARGE SCALE GENOMIC DNA]</scope>
    <source>
        <strain evidence="5 6">Map64</strain>
    </source>
</reference>
<organism evidence="5 6">
    <name type="scientific">Ophiocordyceps australis</name>
    <dbReference type="NCBI Taxonomy" id="1399860"/>
    <lineage>
        <taxon>Eukaryota</taxon>
        <taxon>Fungi</taxon>
        <taxon>Dikarya</taxon>
        <taxon>Ascomycota</taxon>
        <taxon>Pezizomycotina</taxon>
        <taxon>Sordariomycetes</taxon>
        <taxon>Hypocreomycetidae</taxon>
        <taxon>Hypocreales</taxon>
        <taxon>Ophiocordycipitaceae</taxon>
        <taxon>Ophiocordyceps</taxon>
    </lineage>
</organism>
<evidence type="ECO:0000313" key="6">
    <source>
        <dbReference type="Proteomes" id="UP000226192"/>
    </source>
</evidence>
<dbReference type="Pfam" id="PF01375">
    <property type="entry name" value="Enterotoxin_a"/>
    <property type="match status" value="1"/>
</dbReference>
<keyword evidence="4" id="KW-1015">Disulfide bond</keyword>
<dbReference type="InterPro" id="IPR001144">
    <property type="entry name" value="Enterotoxin_A"/>
</dbReference>
<evidence type="ECO:0000256" key="1">
    <source>
        <dbReference type="ARBA" id="ARBA00022656"/>
    </source>
</evidence>
<gene>
    <name evidence="5" type="ORF">CDD81_5226</name>
</gene>
<proteinExistence type="predicted"/>
<dbReference type="STRING" id="1399860.A0A2C5YIR4"/>
<evidence type="ECO:0000313" key="5">
    <source>
        <dbReference type="EMBL" id="PHH66874.1"/>
    </source>
</evidence>
<evidence type="ECO:0000256" key="2">
    <source>
        <dbReference type="ARBA" id="ARBA00022729"/>
    </source>
</evidence>
<keyword evidence="2" id="KW-0732">Signal</keyword>
<dbReference type="OrthoDB" id="4927890at2759"/>
<comment type="caution">
    <text evidence="5">The sequence shown here is derived from an EMBL/GenBank/DDBJ whole genome shotgun (WGS) entry which is preliminary data.</text>
</comment>
<accession>A0A2C5YIR4</accession>
<evidence type="ECO:0000256" key="4">
    <source>
        <dbReference type="ARBA" id="ARBA00023157"/>
    </source>
</evidence>